<feature type="region of interest" description="Disordered" evidence="1">
    <location>
        <begin position="788"/>
        <end position="826"/>
    </location>
</feature>
<comment type="caution">
    <text evidence="2">The sequence shown here is derived from an EMBL/GenBank/DDBJ whole genome shotgun (WGS) entry which is preliminary data.</text>
</comment>
<feature type="region of interest" description="Disordered" evidence="1">
    <location>
        <begin position="686"/>
        <end position="736"/>
    </location>
</feature>
<evidence type="ECO:0000313" key="3">
    <source>
        <dbReference type="Proteomes" id="UP000579812"/>
    </source>
</evidence>
<protein>
    <recommendedName>
        <fullName evidence="4">Transposase domain-containing protein</fullName>
    </recommendedName>
</protein>
<dbReference type="AlphaFoldDB" id="A0A7J6BPZ5"/>
<keyword evidence="3" id="KW-1185">Reference proteome</keyword>
<accession>A0A7J6BPZ5</accession>
<dbReference type="EMBL" id="JAAMOB010000023">
    <property type="protein sequence ID" value="KAF4097098.1"/>
    <property type="molecule type" value="Genomic_DNA"/>
</dbReference>
<feature type="region of interest" description="Disordered" evidence="1">
    <location>
        <begin position="412"/>
        <end position="438"/>
    </location>
</feature>
<feature type="compositionally biased region" description="Low complexity" evidence="1">
    <location>
        <begin position="421"/>
        <end position="437"/>
    </location>
</feature>
<sequence>MYPLQDISELDFIDFSLNIDGLPLFKSSKKTLWPVLCQLNLSPPSVFPLALCFGLSKPKNLDFLDDVVGDLCSIIDNGLETDSGLIRMRLRCVTCDAPAKALVKSIKLCSGYYGCDKCTQKGVWDGHRVIYPEINHLTLRTDQTFRDQSQEEHHLSSVLSPFCQLPINMIEQFPADYMHQCCLGVMRKMILMWLRGPLGIRLSSGHVKQVSLQLLKLKACIPNVFARKPRGLDEIDRWKATELRQFALYTGKIVLKGIIAEQLYEHFLVFSVALSILVCPRLAKQYNHNAEELLVYFIAQGRHLYGVCPQFDSYNKARDKVNQATMTSNLDFDQEEEKGRKIVTPARYLDSETDIDEPFAKRVKKKTATSATMTPQMPNMPSFTPSMDFFSARHNEDSPTLLTNLDVTSTRTMLQSSDQGPSITSTPNTTPNTQNDSCTPPYVRAIFMRLDKIELSLETIQSILTKNMSSDDPEIEELTTSLQTPAQLEEASDKLKDTAHKKKVVDYLSPLGGKSPGDSVRRIMRKIGTNALWANYSLKGRKGKINFQDLAIYPIIIRASDSRDEELGLRFADRILLRDCVAQVDCERLGPEAGALVEGFRCRQVGPDPAGLMGGGSGVPSGSGVLSAGDVVERSRDDLACCVDSVALQRGVPDGSAGNPDCSRVFRDKGPGVKITNTVTAIPQTCSNNSSDLENVANEGEGQLGVTTGARDQERRSASSQRGAGVKDQADGGVGDLITLSLDGKEAKEAESEQQLGPTPEWTDLDFTEVLSDVLEEKEEQATLEPAIGSTHQREGVHSGSEMEVSSELVPGTSRRRTWSDAGDHDNREICKHSKLENFVSQRMVGQDYKGEDYEDKEKEEGGQAVGGGIVWKRKKEGKK</sequence>
<reference evidence="2 3" key="1">
    <citation type="submission" date="2020-04" db="EMBL/GenBank/DDBJ databases">
        <title>Chromosome-level genome assembly of a cyprinid fish Onychostoma macrolepis by integration of Nanopore Sequencing, Bionano and Hi-C technology.</title>
        <authorList>
            <person name="Wang D."/>
        </authorList>
    </citation>
    <scope>NUCLEOTIDE SEQUENCE [LARGE SCALE GENOMIC DNA]</scope>
    <source>
        <strain evidence="2">SWU-2019</strain>
        <tissue evidence="2">Muscle</tissue>
    </source>
</reference>
<evidence type="ECO:0000256" key="1">
    <source>
        <dbReference type="SAM" id="MobiDB-lite"/>
    </source>
</evidence>
<proteinExistence type="predicted"/>
<name>A0A7J6BPZ5_9TELE</name>
<evidence type="ECO:0008006" key="4">
    <source>
        <dbReference type="Google" id="ProtNLM"/>
    </source>
</evidence>
<feature type="compositionally biased region" description="Basic and acidic residues" evidence="1">
    <location>
        <begin position="852"/>
        <end position="862"/>
    </location>
</feature>
<feature type="region of interest" description="Disordered" evidence="1">
    <location>
        <begin position="852"/>
        <end position="880"/>
    </location>
</feature>
<dbReference type="PANTHER" id="PTHR33053">
    <property type="entry name" value="PROTEIN, PUTATIVE-RELATED"/>
    <property type="match status" value="1"/>
</dbReference>
<evidence type="ECO:0000313" key="2">
    <source>
        <dbReference type="EMBL" id="KAF4097098.1"/>
    </source>
</evidence>
<dbReference type="PANTHER" id="PTHR33053:SF24">
    <property type="entry name" value="TRANSPOSASE DOMAIN-CONTAINING PROTEIN"/>
    <property type="match status" value="1"/>
</dbReference>
<dbReference type="Proteomes" id="UP000579812">
    <property type="component" value="Unassembled WGS sequence"/>
</dbReference>
<organism evidence="2 3">
    <name type="scientific">Onychostoma macrolepis</name>
    <dbReference type="NCBI Taxonomy" id="369639"/>
    <lineage>
        <taxon>Eukaryota</taxon>
        <taxon>Metazoa</taxon>
        <taxon>Chordata</taxon>
        <taxon>Craniata</taxon>
        <taxon>Vertebrata</taxon>
        <taxon>Euteleostomi</taxon>
        <taxon>Actinopterygii</taxon>
        <taxon>Neopterygii</taxon>
        <taxon>Teleostei</taxon>
        <taxon>Ostariophysi</taxon>
        <taxon>Cypriniformes</taxon>
        <taxon>Cyprinidae</taxon>
        <taxon>Acrossocheilinae</taxon>
        <taxon>Onychostoma</taxon>
    </lineage>
</organism>
<gene>
    <name evidence="2" type="ORF">G5714_023067</name>
</gene>